<dbReference type="Proteomes" id="UP001565368">
    <property type="component" value="Unassembled WGS sequence"/>
</dbReference>
<dbReference type="CDD" id="cd12148">
    <property type="entry name" value="fungal_TF_MHR"/>
    <property type="match status" value="1"/>
</dbReference>
<feature type="compositionally biased region" description="Basic and acidic residues" evidence="5">
    <location>
        <begin position="18"/>
        <end position="32"/>
    </location>
</feature>
<dbReference type="InterPro" id="IPR001138">
    <property type="entry name" value="Zn2Cys6_DnaBD"/>
</dbReference>
<dbReference type="PANTHER" id="PTHR46910:SF3">
    <property type="entry name" value="HALOTOLERANCE PROTEIN 9-RELATED"/>
    <property type="match status" value="1"/>
</dbReference>
<accession>A0ABR3Q6Z9</accession>
<evidence type="ECO:0000256" key="3">
    <source>
        <dbReference type="ARBA" id="ARBA00023125"/>
    </source>
</evidence>
<sequence length="806" mass="88362">MEYHAPPERPHKRSRTRQACDRCRDRKTKCSDQRPCQPCILAGSTCEDWRPGGAGPDQAPPPSARPEPAHHHHHHHHIPAATTYSAPRGEHSLSPPVKPKPSVLDFAAPATAPFSAAVDDVSAWPHAPRDDRLLRLAFPYDSVYKNERGRFRALGLGSGLGTLSYLHQHHKLISSASNPLDSFLIDMPAEALLPPELASRDPGAPCTFIQPCPQLWDMVTEHVPPNVIWALVRQFLESTYLLWPTFLLPTFVEKCGDEDARSTPDFMMLLLSICALTARERLPPATTGEDVSSRFFDLYWQVKRRFPRVDQSTLPCIQSCVYMALYCYGGSGTNGVLEGHTLSSEAVSFSLDIGLHRSVDAYTATFTPVDIEIRNRTLWAVYCVDKLSAFHGRPSMLRLNDIDIEEMNTSSAAFSERLSTTSASFLPYIRTFVRLMIVLERVLEKINIPSCTGSAAVNKASTGVRRIKETIMHSAADCPSLHAPVTFNLELQMLDDFMTRDLATPSRQMEDDNMFDCHRERLRTWCSSIKAAIYRHLVTVANTDIGIEPPVLKHAEDVLYWTQDALSSQRKMIERGALTDCGSTCAFLIGQAGLGIIPIIYLSRPVPSPHLNLPDTPYQIALSLSMQLLCRLSDRFPAASRSLNILDDNVSRLDIALPTKTELRLPTGAPCKELKTGGEKGRWIIDLPLSNPLALISSAFDFTTVFPDCSPAGVTPSTTADMSVVSGNAAAPDPLASLGGAHTSPELPKAPTPVAKVPTPTPAQFPTPAPPKPDISHVQALLALSQSLAASAKPPAPFNGDDGCEY</sequence>
<evidence type="ECO:0000256" key="2">
    <source>
        <dbReference type="ARBA" id="ARBA00022723"/>
    </source>
</evidence>
<keyword evidence="2" id="KW-0479">Metal-binding</keyword>
<proteinExistence type="predicted"/>
<keyword evidence="3" id="KW-0238">DNA-binding</keyword>
<dbReference type="InterPro" id="IPR050987">
    <property type="entry name" value="AtrR-like"/>
</dbReference>
<gene>
    <name evidence="7" type="ORF">Q8F55_004432</name>
</gene>
<evidence type="ECO:0000256" key="5">
    <source>
        <dbReference type="SAM" id="MobiDB-lite"/>
    </source>
</evidence>
<dbReference type="Pfam" id="PF04082">
    <property type="entry name" value="Fungal_trans"/>
    <property type="match status" value="1"/>
</dbReference>
<keyword evidence="8" id="KW-1185">Reference proteome</keyword>
<reference evidence="7 8" key="1">
    <citation type="submission" date="2023-08" db="EMBL/GenBank/DDBJ databases">
        <title>Annotated Genome Sequence of Vanrija albida AlHP1.</title>
        <authorList>
            <person name="Herzog R."/>
        </authorList>
    </citation>
    <scope>NUCLEOTIDE SEQUENCE [LARGE SCALE GENOMIC DNA]</scope>
    <source>
        <strain evidence="7 8">AlHP1</strain>
    </source>
</reference>
<dbReference type="EMBL" id="JBBXJM010000003">
    <property type="protein sequence ID" value="KAL1410421.1"/>
    <property type="molecule type" value="Genomic_DNA"/>
</dbReference>
<dbReference type="CDD" id="cd00067">
    <property type="entry name" value="GAL4"/>
    <property type="match status" value="1"/>
</dbReference>
<protein>
    <recommendedName>
        <fullName evidence="6">Zn(2)-C6 fungal-type domain-containing protein</fullName>
    </recommendedName>
</protein>
<dbReference type="InterPro" id="IPR007219">
    <property type="entry name" value="XnlR_reg_dom"/>
</dbReference>
<dbReference type="InterPro" id="IPR036864">
    <property type="entry name" value="Zn2-C6_fun-type_DNA-bd_sf"/>
</dbReference>
<evidence type="ECO:0000313" key="7">
    <source>
        <dbReference type="EMBL" id="KAL1410421.1"/>
    </source>
</evidence>
<dbReference type="GeneID" id="95985475"/>
<feature type="domain" description="Zn(2)-C6 fungal-type" evidence="6">
    <location>
        <begin position="19"/>
        <end position="46"/>
    </location>
</feature>
<dbReference type="PROSITE" id="PS50048">
    <property type="entry name" value="ZN2_CY6_FUNGAL_2"/>
    <property type="match status" value="1"/>
</dbReference>
<comment type="subcellular location">
    <subcellularLocation>
        <location evidence="1">Nucleus</location>
    </subcellularLocation>
</comment>
<dbReference type="PROSITE" id="PS00463">
    <property type="entry name" value="ZN2_CY6_FUNGAL_1"/>
    <property type="match status" value="1"/>
</dbReference>
<dbReference type="RefSeq" id="XP_069210365.1">
    <property type="nucleotide sequence ID" value="XM_069352947.1"/>
</dbReference>
<dbReference type="SUPFAM" id="SSF57701">
    <property type="entry name" value="Zn2/Cys6 DNA-binding domain"/>
    <property type="match status" value="1"/>
</dbReference>
<dbReference type="SMART" id="SM00066">
    <property type="entry name" value="GAL4"/>
    <property type="match status" value="1"/>
</dbReference>
<feature type="compositionally biased region" description="Pro residues" evidence="5">
    <location>
        <begin position="759"/>
        <end position="773"/>
    </location>
</feature>
<feature type="region of interest" description="Disordered" evidence="5">
    <location>
        <begin position="1"/>
        <end position="80"/>
    </location>
</feature>
<keyword evidence="4" id="KW-0539">Nucleus</keyword>
<feature type="region of interest" description="Disordered" evidence="5">
    <location>
        <begin position="735"/>
        <end position="776"/>
    </location>
</feature>
<dbReference type="Gene3D" id="4.10.240.10">
    <property type="entry name" value="Zn(2)-C6 fungal-type DNA-binding domain"/>
    <property type="match status" value="1"/>
</dbReference>
<comment type="caution">
    <text evidence="7">The sequence shown here is derived from an EMBL/GenBank/DDBJ whole genome shotgun (WGS) entry which is preliminary data.</text>
</comment>
<dbReference type="Pfam" id="PF00172">
    <property type="entry name" value="Zn_clus"/>
    <property type="match status" value="1"/>
</dbReference>
<dbReference type="PANTHER" id="PTHR46910">
    <property type="entry name" value="TRANSCRIPTION FACTOR PDR1"/>
    <property type="match status" value="1"/>
</dbReference>
<name>A0ABR3Q6Z9_9TREE</name>
<evidence type="ECO:0000256" key="4">
    <source>
        <dbReference type="ARBA" id="ARBA00023242"/>
    </source>
</evidence>
<evidence type="ECO:0000256" key="1">
    <source>
        <dbReference type="ARBA" id="ARBA00004123"/>
    </source>
</evidence>
<dbReference type="SMART" id="SM00906">
    <property type="entry name" value="Fungal_trans"/>
    <property type="match status" value="1"/>
</dbReference>
<evidence type="ECO:0000259" key="6">
    <source>
        <dbReference type="PROSITE" id="PS50048"/>
    </source>
</evidence>
<evidence type="ECO:0000313" key="8">
    <source>
        <dbReference type="Proteomes" id="UP001565368"/>
    </source>
</evidence>
<organism evidence="7 8">
    <name type="scientific">Vanrija albida</name>
    <dbReference type="NCBI Taxonomy" id="181172"/>
    <lineage>
        <taxon>Eukaryota</taxon>
        <taxon>Fungi</taxon>
        <taxon>Dikarya</taxon>
        <taxon>Basidiomycota</taxon>
        <taxon>Agaricomycotina</taxon>
        <taxon>Tremellomycetes</taxon>
        <taxon>Trichosporonales</taxon>
        <taxon>Trichosporonaceae</taxon>
        <taxon>Vanrija</taxon>
    </lineage>
</organism>